<evidence type="ECO:0000313" key="3">
    <source>
        <dbReference type="Proteomes" id="UP000658656"/>
    </source>
</evidence>
<reference evidence="2" key="1">
    <citation type="journal article" date="2014" name="Int. J. Syst. Evol. Microbiol.">
        <title>Complete genome sequence of Corynebacterium casei LMG S-19264T (=DSM 44701T), isolated from a smear-ripened cheese.</title>
        <authorList>
            <consortium name="US DOE Joint Genome Institute (JGI-PGF)"/>
            <person name="Walter F."/>
            <person name="Albersmeier A."/>
            <person name="Kalinowski J."/>
            <person name="Ruckert C."/>
        </authorList>
    </citation>
    <scope>NUCLEOTIDE SEQUENCE</scope>
    <source>
        <strain evidence="2">CGMCC 4.7679</strain>
    </source>
</reference>
<dbReference type="Proteomes" id="UP000658656">
    <property type="component" value="Unassembled WGS sequence"/>
</dbReference>
<sequence length="140" mass="16239">MVSLIDSPVPDIANKRGNNSSGCRFDEESFRYHQELLRRNYLLVGDSRTPTTTLLDSFRRLASVRRTGKLKPRYDRTATIDTRHRYLSRKVPRHGRTTRRLGGDNHGFHRILRQASRNGNQEAATAHWKVDVSGVWKLLR</sequence>
<reference evidence="2" key="2">
    <citation type="submission" date="2020-09" db="EMBL/GenBank/DDBJ databases">
        <authorList>
            <person name="Sun Q."/>
            <person name="Zhou Y."/>
        </authorList>
    </citation>
    <scope>NUCLEOTIDE SEQUENCE</scope>
    <source>
        <strain evidence="2">CGMCC 4.7679</strain>
    </source>
</reference>
<name>A0A8H9MEC3_9PSEU</name>
<accession>A0A8H9MEC3</accession>
<evidence type="ECO:0000313" key="2">
    <source>
        <dbReference type="EMBL" id="GHF60188.1"/>
    </source>
</evidence>
<organism evidence="2 3">
    <name type="scientific">Amycolatopsis bartoniae</name>
    <dbReference type="NCBI Taxonomy" id="941986"/>
    <lineage>
        <taxon>Bacteria</taxon>
        <taxon>Bacillati</taxon>
        <taxon>Actinomycetota</taxon>
        <taxon>Actinomycetes</taxon>
        <taxon>Pseudonocardiales</taxon>
        <taxon>Pseudonocardiaceae</taxon>
        <taxon>Amycolatopsis</taxon>
    </lineage>
</organism>
<protein>
    <submittedName>
        <fullName evidence="2">Uncharacterized protein</fullName>
    </submittedName>
</protein>
<evidence type="ECO:0000256" key="1">
    <source>
        <dbReference type="SAM" id="MobiDB-lite"/>
    </source>
</evidence>
<keyword evidence="3" id="KW-1185">Reference proteome</keyword>
<gene>
    <name evidence="2" type="ORF">GCM10017566_37280</name>
</gene>
<comment type="caution">
    <text evidence="2">The sequence shown here is derived from an EMBL/GenBank/DDBJ whole genome shotgun (WGS) entry which is preliminary data.</text>
</comment>
<feature type="region of interest" description="Disordered" evidence="1">
    <location>
        <begin position="1"/>
        <end position="20"/>
    </location>
</feature>
<dbReference type="EMBL" id="BNAV01000004">
    <property type="protein sequence ID" value="GHF60188.1"/>
    <property type="molecule type" value="Genomic_DNA"/>
</dbReference>
<proteinExistence type="predicted"/>
<dbReference type="AlphaFoldDB" id="A0A8H9MEC3"/>